<accession>I1C1L3</accession>
<protein>
    <submittedName>
        <fullName evidence="1">Uncharacterized protein</fullName>
    </submittedName>
</protein>
<dbReference type="RefSeq" id="XP_067517739.1">
    <property type="nucleotide sequence ID" value="XM_067661638.1"/>
</dbReference>
<reference evidence="1 2" key="1">
    <citation type="journal article" date="2009" name="PLoS Genet.">
        <title>Genomic analysis of the basal lineage fungus Rhizopus oryzae reveals a whole-genome duplication.</title>
        <authorList>
            <person name="Ma L.-J."/>
            <person name="Ibrahim A.S."/>
            <person name="Skory C."/>
            <person name="Grabherr M.G."/>
            <person name="Burger G."/>
            <person name="Butler M."/>
            <person name="Elias M."/>
            <person name="Idnurm A."/>
            <person name="Lang B.F."/>
            <person name="Sone T."/>
            <person name="Abe A."/>
            <person name="Calvo S.E."/>
            <person name="Corrochano L.M."/>
            <person name="Engels R."/>
            <person name="Fu J."/>
            <person name="Hansberg W."/>
            <person name="Kim J.-M."/>
            <person name="Kodira C.D."/>
            <person name="Koehrsen M.J."/>
            <person name="Liu B."/>
            <person name="Miranda-Saavedra D."/>
            <person name="O'Leary S."/>
            <person name="Ortiz-Castellanos L."/>
            <person name="Poulter R."/>
            <person name="Rodriguez-Romero J."/>
            <person name="Ruiz-Herrera J."/>
            <person name="Shen Y.-Q."/>
            <person name="Zeng Q."/>
            <person name="Galagan J."/>
            <person name="Birren B.W."/>
            <person name="Cuomo C.A."/>
            <person name="Wickes B.L."/>
        </authorList>
    </citation>
    <scope>NUCLEOTIDE SEQUENCE [LARGE SCALE GENOMIC DNA]</scope>
    <source>
        <strain evidence="2">RA 99-880 / ATCC MYA-4621 / FGSC 9543 / NRRL 43880</strain>
    </source>
</reference>
<keyword evidence="2" id="KW-1185">Reference proteome</keyword>
<dbReference type="VEuPathDB" id="FungiDB:RO3G_07048"/>
<dbReference type="eggNOG" id="ENOG502TAMP">
    <property type="taxonomic scope" value="Eukaryota"/>
</dbReference>
<dbReference type="STRING" id="246409.I1C1L3"/>
<proteinExistence type="predicted"/>
<dbReference type="AlphaFoldDB" id="I1C1L3"/>
<gene>
    <name evidence="1" type="ORF">RO3G_07048</name>
</gene>
<dbReference type="OrthoDB" id="423534at2759"/>
<dbReference type="OMA" id="TESWQNW"/>
<evidence type="ECO:0000313" key="2">
    <source>
        <dbReference type="Proteomes" id="UP000009138"/>
    </source>
</evidence>
<sequence>MAASMMKMITEHEDVSQILTCTYTLLLSGTLLVTEIKSFHIILDLFKLALTHKGKITGILDLLIGLLYWIISFLPSCPCPKSAIESWQNWQEYSAEGMDLDKPDTGVDNATRLKLSMIDKPLKAKLDP</sequence>
<evidence type="ECO:0000313" key="1">
    <source>
        <dbReference type="EMBL" id="EIE82343.1"/>
    </source>
</evidence>
<dbReference type="InParanoid" id="I1C1L3"/>
<dbReference type="EMBL" id="CH476736">
    <property type="protein sequence ID" value="EIE82343.1"/>
    <property type="molecule type" value="Genomic_DNA"/>
</dbReference>
<name>I1C1L3_RHIO9</name>
<dbReference type="GeneID" id="93614019"/>
<organism evidence="1 2">
    <name type="scientific">Rhizopus delemar (strain RA 99-880 / ATCC MYA-4621 / FGSC 9543 / NRRL 43880)</name>
    <name type="common">Mucormycosis agent</name>
    <name type="synonym">Rhizopus arrhizus var. delemar</name>
    <dbReference type="NCBI Taxonomy" id="246409"/>
    <lineage>
        <taxon>Eukaryota</taxon>
        <taxon>Fungi</taxon>
        <taxon>Fungi incertae sedis</taxon>
        <taxon>Mucoromycota</taxon>
        <taxon>Mucoromycotina</taxon>
        <taxon>Mucoromycetes</taxon>
        <taxon>Mucorales</taxon>
        <taxon>Mucorineae</taxon>
        <taxon>Rhizopodaceae</taxon>
        <taxon>Rhizopus</taxon>
    </lineage>
</organism>
<dbReference type="Proteomes" id="UP000009138">
    <property type="component" value="Unassembled WGS sequence"/>
</dbReference>